<feature type="binding site" evidence="4">
    <location>
        <position position="226"/>
    </location>
    <ligand>
        <name>3-amino-2-oxopropyl phosphate</name>
        <dbReference type="ChEBI" id="CHEBI:57279"/>
    </ligand>
</feature>
<evidence type="ECO:0000256" key="3">
    <source>
        <dbReference type="ARBA" id="ARBA00023096"/>
    </source>
</evidence>
<dbReference type="Gene3D" id="3.20.20.70">
    <property type="entry name" value="Aldolase class I"/>
    <property type="match status" value="1"/>
</dbReference>
<dbReference type="NCBIfam" id="NF003626">
    <property type="entry name" value="PRK05265.1-4"/>
    <property type="match status" value="1"/>
</dbReference>
<feature type="site" description="Transition state stabilizer" evidence="4">
    <location>
        <position position="184"/>
    </location>
</feature>
<feature type="active site" description="Proton acceptor" evidence="4">
    <location>
        <position position="101"/>
    </location>
</feature>
<feature type="binding site" evidence="4">
    <location>
        <position position="131"/>
    </location>
    <ligand>
        <name>1-deoxy-D-xylulose 5-phosphate</name>
        <dbReference type="ChEBI" id="CHEBI:57792"/>
    </ligand>
</feature>
<keyword evidence="1 4" id="KW-0963">Cytoplasm</keyword>
<dbReference type="GO" id="GO:0033856">
    <property type="term" value="F:pyridoxine 5'-phosphate synthase activity"/>
    <property type="evidence" value="ECO:0007669"/>
    <property type="project" value="UniProtKB-EC"/>
</dbReference>
<reference evidence="5" key="1">
    <citation type="submission" date="2013-11" db="EMBL/GenBank/DDBJ databases">
        <title>Draft genome sequence of the broad-host-range Rhizobium sp. LPU83 strain, a member of the low-genetic diversity Oregon-like Rhizobium sp. group.</title>
        <authorList>
            <person name="Wibberg D."/>
            <person name="Puehler A."/>
            <person name="Schlueter A."/>
        </authorList>
    </citation>
    <scope>NUCLEOTIDE SEQUENCE [LARGE SCALE GENOMIC DNA]</scope>
    <source>
        <strain evidence="5">LPU83</strain>
    </source>
</reference>
<gene>
    <name evidence="4 5" type="primary">pdxJ</name>
    <name evidence="5" type="ORF">LPU83_2660</name>
</gene>
<organism evidence="5 6">
    <name type="scientific">Rhizobium favelukesii</name>
    <dbReference type="NCBI Taxonomy" id="348824"/>
    <lineage>
        <taxon>Bacteria</taxon>
        <taxon>Pseudomonadati</taxon>
        <taxon>Pseudomonadota</taxon>
        <taxon>Alphaproteobacteria</taxon>
        <taxon>Hyphomicrobiales</taxon>
        <taxon>Rhizobiaceae</taxon>
        <taxon>Rhizobium/Agrobacterium group</taxon>
        <taxon>Rhizobium</taxon>
    </lineage>
</organism>
<keyword evidence="6" id="KW-1185">Reference proteome</keyword>
<feature type="active site" description="Proton acceptor" evidence="4">
    <location>
        <position position="69"/>
    </location>
</feature>
<dbReference type="GO" id="GO:0005829">
    <property type="term" value="C:cytosol"/>
    <property type="evidence" value="ECO:0007669"/>
    <property type="project" value="TreeGrafter"/>
</dbReference>
<dbReference type="PANTHER" id="PTHR30456">
    <property type="entry name" value="PYRIDOXINE 5'-PHOSPHATE SYNTHASE"/>
    <property type="match status" value="1"/>
</dbReference>
<dbReference type="HAMAP" id="MF_00279">
    <property type="entry name" value="PdxJ"/>
    <property type="match status" value="1"/>
</dbReference>
<evidence type="ECO:0000256" key="1">
    <source>
        <dbReference type="ARBA" id="ARBA00022490"/>
    </source>
</evidence>
<feature type="binding site" evidence="4">
    <location>
        <begin position="248"/>
        <end position="249"/>
    </location>
    <ligand>
        <name>3-amino-2-oxopropyl phosphate</name>
        <dbReference type="ChEBI" id="CHEBI:57279"/>
    </ligand>
</feature>
<dbReference type="InterPro" id="IPR004569">
    <property type="entry name" value="PyrdxlP_synth_PdxJ"/>
</dbReference>
<dbReference type="GO" id="GO:0008615">
    <property type="term" value="P:pyridoxine biosynthetic process"/>
    <property type="evidence" value="ECO:0007669"/>
    <property type="project" value="UniProtKB-UniRule"/>
</dbReference>
<comment type="subcellular location">
    <subcellularLocation>
        <location evidence="4">Cytoplasm</location>
    </subcellularLocation>
</comment>
<comment type="caution">
    <text evidence="4">Lacks conserved residue(s) required for the propagation of feature annotation.</text>
</comment>
<keyword evidence="3 4" id="KW-0664">Pyridoxine biosynthesis</keyword>
<dbReference type="EMBL" id="HG916852">
    <property type="protein sequence ID" value="CDM58312.1"/>
    <property type="molecule type" value="Genomic_DNA"/>
</dbReference>
<protein>
    <recommendedName>
        <fullName evidence="4">Pyridoxine 5'-phosphate synthase</fullName>
        <shortName evidence="4">PNP synthase</shortName>
        <ecNumber evidence="4">2.6.99.2</ecNumber>
    </recommendedName>
</protein>
<dbReference type="EC" id="2.6.99.2" evidence="4"/>
<feature type="binding site" evidence="4">
    <location>
        <position position="44"/>
    </location>
    <ligand>
        <name>3-amino-2-oxopropyl phosphate</name>
        <dbReference type="ChEBI" id="CHEBI:57279"/>
    </ligand>
</feature>
<comment type="function">
    <text evidence="4">Catalyzes the complicated ring closure reaction between the two acyclic compounds 1-deoxy-D-xylulose-5-phosphate (DXP) and 3-amino-2-oxopropyl phosphate (1-amino-acetone-3-phosphate or AAP) to form pyridoxine 5'-phosphate (PNP) and inorganic phosphate.</text>
</comment>
<dbReference type="InterPro" id="IPR036130">
    <property type="entry name" value="Pyridoxine-5'_phos_synth"/>
</dbReference>
<proteinExistence type="inferred from homology"/>
<name>W6RAL9_9HYPH</name>
<dbReference type="InterPro" id="IPR013785">
    <property type="entry name" value="Aldolase_TIM"/>
</dbReference>
<dbReference type="AlphaFoldDB" id="W6RAL9"/>
<dbReference type="Pfam" id="PF03740">
    <property type="entry name" value="PdxJ"/>
    <property type="match status" value="1"/>
</dbReference>
<feature type="active site" description="Proton donor" evidence="4">
    <location>
        <position position="225"/>
    </location>
</feature>
<dbReference type="PATRIC" id="fig|348824.6.peg.2867"/>
<dbReference type="HOGENOM" id="CLU_074563_1_0_5"/>
<dbReference type="UniPathway" id="UPA00244">
    <property type="reaction ID" value="UER00313"/>
</dbReference>
<feature type="binding site" evidence="4">
    <location>
        <position position="71"/>
    </location>
    <ligand>
        <name>1-deoxy-D-xylulose 5-phosphate</name>
        <dbReference type="ChEBI" id="CHEBI:57792"/>
    </ligand>
</feature>
<dbReference type="PANTHER" id="PTHR30456:SF0">
    <property type="entry name" value="PYRIDOXINE 5'-PHOSPHATE SYNTHASE"/>
    <property type="match status" value="1"/>
</dbReference>
<accession>W6RAL9</accession>
<dbReference type="Proteomes" id="UP000019443">
    <property type="component" value="Chromosome"/>
</dbReference>
<dbReference type="CDD" id="cd00003">
    <property type="entry name" value="PNPsynthase"/>
    <property type="match status" value="1"/>
</dbReference>
<evidence type="ECO:0000313" key="6">
    <source>
        <dbReference type="Proteomes" id="UP000019443"/>
    </source>
</evidence>
<comment type="pathway">
    <text evidence="4">Cofactor biosynthesis; pyridoxine 5'-phosphate biosynthesis; pyridoxine 5'-phosphate from D-erythrose 4-phosphate: step 5/5.</text>
</comment>
<dbReference type="eggNOG" id="COG0854">
    <property type="taxonomic scope" value="Bacteria"/>
</dbReference>
<comment type="catalytic activity">
    <reaction evidence="4">
        <text>3-amino-2-oxopropyl phosphate + 1-deoxy-D-xylulose 5-phosphate = pyridoxine 5'-phosphate + phosphate + 2 H2O + H(+)</text>
        <dbReference type="Rhea" id="RHEA:15265"/>
        <dbReference type="ChEBI" id="CHEBI:15377"/>
        <dbReference type="ChEBI" id="CHEBI:15378"/>
        <dbReference type="ChEBI" id="CHEBI:43474"/>
        <dbReference type="ChEBI" id="CHEBI:57279"/>
        <dbReference type="ChEBI" id="CHEBI:57792"/>
        <dbReference type="ChEBI" id="CHEBI:58589"/>
        <dbReference type="EC" id="2.6.99.2"/>
    </reaction>
</comment>
<feature type="binding site" evidence="4">
    <location>
        <position position="76"/>
    </location>
    <ligand>
        <name>1-deoxy-D-xylulose 5-phosphate</name>
        <dbReference type="ChEBI" id="CHEBI:57792"/>
    </ligand>
</feature>
<sequence length="275" mass="29940">MYESRWPVPTHWLRNDHPSLHWNPAMPTTLSVNLNAVAMLRNRRDLPWPSIEGLGRIALQSGASGLTVHPRPDQRHIRFSDLPVIRNLIDDEFPDAEFNIEGYPTDEFLELCAGAAPEQVTLVPDDPSQATSDHGWDFRKHRDFLVEVIARLKKTGTRVSLFADGDGDAEALAIAKAVGADRIELYTGPYGGCFGSPERAGPILEALGKTADAALAIGLGVNAGHDLTVANLPPLVKRIPNLAEVSIGHGLTADALEFGMAETVRRFCRACGQKI</sequence>
<comment type="subunit">
    <text evidence="4">Homooctamer; tetramer of dimers.</text>
</comment>
<comment type="similarity">
    <text evidence="4">Belongs to the PNP synthase family.</text>
</comment>
<keyword evidence="2 4" id="KW-0808">Transferase</keyword>
<dbReference type="KEGG" id="rhl:LPU83_2660"/>
<dbReference type="SUPFAM" id="SSF63892">
    <property type="entry name" value="Pyridoxine 5'-phosphate synthase"/>
    <property type="match status" value="1"/>
</dbReference>
<evidence type="ECO:0000256" key="2">
    <source>
        <dbReference type="ARBA" id="ARBA00022679"/>
    </source>
</evidence>
<feature type="binding site" evidence="4">
    <location>
        <position position="33"/>
    </location>
    <ligand>
        <name>3-amino-2-oxopropyl phosphate</name>
        <dbReference type="ChEBI" id="CHEBI:57279"/>
    </ligand>
</feature>
<evidence type="ECO:0000313" key="5">
    <source>
        <dbReference type="EMBL" id="CDM58312.1"/>
    </source>
</evidence>
<evidence type="ECO:0000256" key="4">
    <source>
        <dbReference type="HAMAP-Rule" id="MF_00279"/>
    </source>
</evidence>